<evidence type="ECO:0000313" key="1">
    <source>
        <dbReference type="EMBL" id="MBO8449109.1"/>
    </source>
</evidence>
<accession>A0A9D9EPY6</accession>
<dbReference type="AlphaFoldDB" id="A0A9D9EPY6"/>
<gene>
    <name evidence="1" type="ORF">IAC29_07560</name>
</gene>
<dbReference type="Proteomes" id="UP000810252">
    <property type="component" value="Unassembled WGS sequence"/>
</dbReference>
<dbReference type="EMBL" id="JADIMQ010000108">
    <property type="protein sequence ID" value="MBO8449109.1"/>
    <property type="molecule type" value="Genomic_DNA"/>
</dbReference>
<organism evidence="1 2">
    <name type="scientific">Candidatus Cryptobacteroides merdigallinarum</name>
    <dbReference type="NCBI Taxonomy" id="2840770"/>
    <lineage>
        <taxon>Bacteria</taxon>
        <taxon>Pseudomonadati</taxon>
        <taxon>Bacteroidota</taxon>
        <taxon>Bacteroidia</taxon>
        <taxon>Bacteroidales</taxon>
        <taxon>Candidatus Cryptobacteroides</taxon>
    </lineage>
</organism>
<dbReference type="PROSITE" id="PS51257">
    <property type="entry name" value="PROKAR_LIPOPROTEIN"/>
    <property type="match status" value="1"/>
</dbReference>
<proteinExistence type="predicted"/>
<name>A0A9D9EPY6_9BACT</name>
<reference evidence="1" key="1">
    <citation type="submission" date="2020-10" db="EMBL/GenBank/DDBJ databases">
        <authorList>
            <person name="Gilroy R."/>
        </authorList>
    </citation>
    <scope>NUCLEOTIDE SEQUENCE</scope>
    <source>
        <strain evidence="1">20514</strain>
    </source>
</reference>
<reference evidence="1" key="2">
    <citation type="journal article" date="2021" name="PeerJ">
        <title>Extensive microbial diversity within the chicken gut microbiome revealed by metagenomics and culture.</title>
        <authorList>
            <person name="Gilroy R."/>
            <person name="Ravi A."/>
            <person name="Getino M."/>
            <person name="Pursley I."/>
            <person name="Horton D.L."/>
            <person name="Alikhan N.F."/>
            <person name="Baker D."/>
            <person name="Gharbi K."/>
            <person name="Hall N."/>
            <person name="Watson M."/>
            <person name="Adriaenssens E.M."/>
            <person name="Foster-Nyarko E."/>
            <person name="Jarju S."/>
            <person name="Secka A."/>
            <person name="Antonio M."/>
            <person name="Oren A."/>
            <person name="Chaudhuri R.R."/>
            <person name="La Ragione R."/>
            <person name="Hildebrand F."/>
            <person name="Pallen M.J."/>
        </authorList>
    </citation>
    <scope>NUCLEOTIDE SEQUENCE</scope>
    <source>
        <strain evidence="1">20514</strain>
    </source>
</reference>
<protein>
    <recommendedName>
        <fullName evidence="3">Lipoprotein</fullName>
    </recommendedName>
</protein>
<evidence type="ECO:0000313" key="2">
    <source>
        <dbReference type="Proteomes" id="UP000810252"/>
    </source>
</evidence>
<comment type="caution">
    <text evidence="1">The sequence shown here is derived from an EMBL/GenBank/DDBJ whole genome shotgun (WGS) entry which is preliminary data.</text>
</comment>
<sequence>MNRSTFTIIGISLGLGSLVCGCIDPIPGKNDMNTEAEEQEMMPPLSEIAGLLAELPLEAGHMTEVHDAVSASSQNGYDEEYTMSNLFSVPGSGVGDEHLGTRAAQKYENPLSELIRDHLMSKAGTKSSAGGARFTDEEDVDRYLGALASSDIQVYWPFSGSWDGSGGLPVITFDPEDESTANIGYRITVDPDGNRQIDTVIVDEQTAMETPVWVVNRNSDDGYLSLDMIRQLYPGWEEEGGNIVIRPSGSGKAYGRMGTAPVEGPLPAGTGTATATVKTLVLKDFTMNRNYDSWFAGASEFFVKCGSVENFTASTEAELQLYSPSVTDFMIVVKRDQVEKPQPFNAVLISDWTEQVDNCAFMIIEDDGGKQTSWECTALVRVASKSYGIEIDLPFRTRDDIVWRGSLSSRYLTANNNRPENFGDVSITFEIEENGAE</sequence>
<evidence type="ECO:0008006" key="3">
    <source>
        <dbReference type="Google" id="ProtNLM"/>
    </source>
</evidence>